<keyword evidence="2" id="KW-1185">Reference proteome</keyword>
<protein>
    <recommendedName>
        <fullName evidence="3">Rna-directed dna polymerase from mobile element jockey-like</fullName>
    </recommendedName>
</protein>
<dbReference type="Proteomes" id="UP001145742">
    <property type="component" value="Unassembled WGS sequence"/>
</dbReference>
<comment type="caution">
    <text evidence="1">The sequence shown here is derived from an EMBL/GenBank/DDBJ whole genome shotgun (WGS) entry which is preliminary data.</text>
</comment>
<gene>
    <name evidence="1" type="ORF">WISP_123997</name>
</gene>
<accession>A0ABQ9CRN3</accession>
<proteinExistence type="predicted"/>
<name>A0ABQ9CRN3_9PASS</name>
<evidence type="ECO:0000313" key="1">
    <source>
        <dbReference type="EMBL" id="KAJ7407902.1"/>
    </source>
</evidence>
<dbReference type="PANTHER" id="PTHR33332">
    <property type="entry name" value="REVERSE TRANSCRIPTASE DOMAIN-CONTAINING PROTEIN"/>
    <property type="match status" value="1"/>
</dbReference>
<evidence type="ECO:0008006" key="3">
    <source>
        <dbReference type="Google" id="ProtNLM"/>
    </source>
</evidence>
<evidence type="ECO:0000313" key="2">
    <source>
        <dbReference type="Proteomes" id="UP001145742"/>
    </source>
</evidence>
<dbReference type="EMBL" id="WHWB01034577">
    <property type="protein sequence ID" value="KAJ7407902.1"/>
    <property type="molecule type" value="Genomic_DNA"/>
</dbReference>
<sequence length="128" mass="14633">MIWMRGLSPPLANLQMTKLGRSVDLREGRRALQRDLGILESWADSSGMRFDKAKCWVLHFGHSNPMQQYRQRTEWLESDQAEKDLGVWIDRKLKMSQQCAQVAKKANGILACIGTAGLGKGFFSYTWQ</sequence>
<reference evidence="1" key="1">
    <citation type="submission" date="2019-10" db="EMBL/GenBank/DDBJ databases">
        <authorList>
            <person name="Soares A.E.R."/>
            <person name="Aleixo A."/>
            <person name="Schneider P."/>
            <person name="Miyaki C.Y."/>
            <person name="Schneider M.P."/>
            <person name="Mello C."/>
            <person name="Vasconcelos A.T.R."/>
        </authorList>
    </citation>
    <scope>NUCLEOTIDE SEQUENCE</scope>
    <source>
        <tissue evidence="1">Muscle</tissue>
    </source>
</reference>
<organism evidence="1 2">
    <name type="scientific">Willisornis vidua</name>
    <name type="common">Xingu scale-backed antbird</name>
    <dbReference type="NCBI Taxonomy" id="1566151"/>
    <lineage>
        <taxon>Eukaryota</taxon>
        <taxon>Metazoa</taxon>
        <taxon>Chordata</taxon>
        <taxon>Craniata</taxon>
        <taxon>Vertebrata</taxon>
        <taxon>Euteleostomi</taxon>
        <taxon>Archelosauria</taxon>
        <taxon>Archosauria</taxon>
        <taxon>Dinosauria</taxon>
        <taxon>Saurischia</taxon>
        <taxon>Theropoda</taxon>
        <taxon>Coelurosauria</taxon>
        <taxon>Aves</taxon>
        <taxon>Neognathae</taxon>
        <taxon>Neoaves</taxon>
        <taxon>Telluraves</taxon>
        <taxon>Australaves</taxon>
        <taxon>Passeriformes</taxon>
        <taxon>Thamnophilidae</taxon>
        <taxon>Willisornis</taxon>
    </lineage>
</organism>